<evidence type="ECO:0000313" key="2">
    <source>
        <dbReference type="Proteomes" id="UP000092583"/>
    </source>
</evidence>
<sequence>MRGIGGYAGWRFQFLLEGLLTCEFERFRGLSAIANVCIGTFSWLNRLPNSHLRAFRASEAQQVSNDLFKGTVFNPRSDFTLIGVQDAGHLVEQTHAALMQEMVKQAVRGKNYNPLLVVPNTTGNDD</sequence>
<proteinExistence type="predicted"/>
<dbReference type="OrthoDB" id="2561683at2759"/>
<dbReference type="AlphaFoldDB" id="A0A1B9IZW1"/>
<dbReference type="InterPro" id="IPR029058">
    <property type="entry name" value="AB_hydrolase_fold"/>
</dbReference>
<dbReference type="EMBL" id="KI669459">
    <property type="protein sequence ID" value="OCF61079.1"/>
    <property type="molecule type" value="Genomic_DNA"/>
</dbReference>
<accession>A0A1B9IZW1</accession>
<organism evidence="1 2">
    <name type="scientific">Kwoniella mangroviensis CBS 10435</name>
    <dbReference type="NCBI Taxonomy" id="1331196"/>
    <lineage>
        <taxon>Eukaryota</taxon>
        <taxon>Fungi</taxon>
        <taxon>Dikarya</taxon>
        <taxon>Basidiomycota</taxon>
        <taxon>Agaricomycotina</taxon>
        <taxon>Tremellomycetes</taxon>
        <taxon>Tremellales</taxon>
        <taxon>Cryptococcaceae</taxon>
        <taxon>Kwoniella</taxon>
    </lineage>
</organism>
<reference evidence="2" key="2">
    <citation type="submission" date="2013-12" db="EMBL/GenBank/DDBJ databases">
        <title>Evolution of pathogenesis and genome organization in the Tremellales.</title>
        <authorList>
            <person name="Cuomo C."/>
            <person name="Litvintseva A."/>
            <person name="Heitman J."/>
            <person name="Chen Y."/>
            <person name="Sun S."/>
            <person name="Springer D."/>
            <person name="Dromer F."/>
            <person name="Young S."/>
            <person name="Zeng Q."/>
            <person name="Chapman S."/>
            <person name="Gujja S."/>
            <person name="Saif S."/>
            <person name="Birren B."/>
        </authorList>
    </citation>
    <scope>NUCLEOTIDE SEQUENCE [LARGE SCALE GENOMIC DNA]</scope>
    <source>
        <strain evidence="2">CBS 10435</strain>
    </source>
</reference>
<reference evidence="1 2" key="1">
    <citation type="submission" date="2013-07" db="EMBL/GenBank/DDBJ databases">
        <title>The Genome Sequence of Kwoniella mangroviensis CBS10435.</title>
        <authorList>
            <consortium name="The Broad Institute Genome Sequencing Platform"/>
            <person name="Cuomo C."/>
            <person name="Litvintseva A."/>
            <person name="Chen Y."/>
            <person name="Heitman J."/>
            <person name="Sun S."/>
            <person name="Springer D."/>
            <person name="Dromer F."/>
            <person name="Young S.K."/>
            <person name="Zeng Q."/>
            <person name="Gargeya S."/>
            <person name="Fitzgerald M."/>
            <person name="Abouelleil A."/>
            <person name="Alvarado L."/>
            <person name="Berlin A.M."/>
            <person name="Chapman S.B."/>
            <person name="Dewar J."/>
            <person name="Goldberg J."/>
            <person name="Griggs A."/>
            <person name="Gujja S."/>
            <person name="Hansen M."/>
            <person name="Howarth C."/>
            <person name="Imamovic A."/>
            <person name="Larimer J."/>
            <person name="McCowan C."/>
            <person name="Murphy C."/>
            <person name="Pearson M."/>
            <person name="Priest M."/>
            <person name="Roberts A."/>
            <person name="Saif S."/>
            <person name="Shea T."/>
            <person name="Sykes S."/>
            <person name="Wortman J."/>
            <person name="Nusbaum C."/>
            <person name="Birren B."/>
        </authorList>
    </citation>
    <scope>NUCLEOTIDE SEQUENCE [LARGE SCALE GENOMIC DNA]</scope>
    <source>
        <strain evidence="1 2">CBS 10435</strain>
    </source>
</reference>
<dbReference type="STRING" id="1331196.A0A1B9IZW1"/>
<gene>
    <name evidence="1" type="ORF">L486_00723</name>
</gene>
<protein>
    <submittedName>
        <fullName evidence="1">Uncharacterized protein</fullName>
    </submittedName>
</protein>
<dbReference type="Proteomes" id="UP000092583">
    <property type="component" value="Unassembled WGS sequence"/>
</dbReference>
<evidence type="ECO:0000313" key="1">
    <source>
        <dbReference type="EMBL" id="OCF61079.1"/>
    </source>
</evidence>
<name>A0A1B9IZW1_9TREE</name>
<keyword evidence="2" id="KW-1185">Reference proteome</keyword>
<dbReference type="Gene3D" id="3.40.50.1820">
    <property type="entry name" value="alpha/beta hydrolase"/>
    <property type="match status" value="1"/>
</dbReference>